<keyword evidence="11 14" id="KW-0503">Monooxygenase</keyword>
<keyword evidence="9 14" id="KW-0560">Oxidoreductase</keyword>
<evidence type="ECO:0000256" key="1">
    <source>
        <dbReference type="ARBA" id="ARBA00001971"/>
    </source>
</evidence>
<evidence type="ECO:0000256" key="5">
    <source>
        <dbReference type="ARBA" id="ARBA00022617"/>
    </source>
</evidence>
<evidence type="ECO:0000256" key="10">
    <source>
        <dbReference type="ARBA" id="ARBA00023004"/>
    </source>
</evidence>
<sequence length="438" mass="51387">PSTRRRVVVYTVRFFYCFHLIYVMNQFKHTLFFSFQLRRTYGNTCSLFIGPRPAVVTNGIKAIREAIVIRSAAFAGRPQNLLFNYLTERKGVIFVDYGPHWKEHRRFTLMTFKNFGLGQTSMEDRINEEIEHAIKTLEQSIGKTLNPQVVFYNIASNVICQVLFGKHYGYDDKFIRVIIHCYGETLKITTGLWGMLYNSFPLIRKLPLPFKNAFKNYQTMKDLVNPLLKEHKESRTPGEPRDLIDCNLDEMEKVYSSFSEDQLLMYVLDIHLQVINMYFNTIWLNVTYYYYYYYFILFIFFTILEQCQQINRVLGGKDQISYQDMPYMQAVIHEVQRVANIVPLSVFHCTTKDTDLMDNSATIEGNFLKREAFVPFSTGPRVCPGEALARMELFLVIVTLLKKFTFAWPEDAGEPDFTPIYGFTMTPKLYRMKVQLTK</sequence>
<dbReference type="GO" id="GO:0020037">
    <property type="term" value="F:heme binding"/>
    <property type="evidence" value="ECO:0007669"/>
    <property type="project" value="InterPro"/>
</dbReference>
<dbReference type="PANTHER" id="PTHR24300">
    <property type="entry name" value="CYTOCHROME P450 508A4-RELATED"/>
    <property type="match status" value="1"/>
</dbReference>
<comment type="similarity">
    <text evidence="4 14">Belongs to the cytochrome P450 family.</text>
</comment>
<dbReference type="InterPro" id="IPR050182">
    <property type="entry name" value="Cytochrome_P450_fam2"/>
</dbReference>
<evidence type="ECO:0000256" key="12">
    <source>
        <dbReference type="ARBA" id="ARBA00023136"/>
    </source>
</evidence>
<evidence type="ECO:0000256" key="4">
    <source>
        <dbReference type="ARBA" id="ARBA00010617"/>
    </source>
</evidence>
<organism evidence="16 17">
    <name type="scientific">Gouania willdenowi</name>
    <name type="common">Blunt-snouted clingfish</name>
    <name type="synonym">Lepadogaster willdenowi</name>
    <dbReference type="NCBI Taxonomy" id="441366"/>
    <lineage>
        <taxon>Eukaryota</taxon>
        <taxon>Metazoa</taxon>
        <taxon>Chordata</taxon>
        <taxon>Craniata</taxon>
        <taxon>Vertebrata</taxon>
        <taxon>Euteleostomi</taxon>
        <taxon>Actinopterygii</taxon>
        <taxon>Neopterygii</taxon>
        <taxon>Teleostei</taxon>
        <taxon>Neoteleostei</taxon>
        <taxon>Acanthomorphata</taxon>
        <taxon>Ovalentaria</taxon>
        <taxon>Blenniimorphae</taxon>
        <taxon>Blenniiformes</taxon>
        <taxon>Gobiesocoidei</taxon>
        <taxon>Gobiesocidae</taxon>
        <taxon>Gobiesocinae</taxon>
        <taxon>Gouania</taxon>
    </lineage>
</organism>
<dbReference type="GO" id="GO:0006805">
    <property type="term" value="P:xenobiotic metabolic process"/>
    <property type="evidence" value="ECO:0007669"/>
    <property type="project" value="TreeGrafter"/>
</dbReference>
<dbReference type="InterPro" id="IPR036396">
    <property type="entry name" value="Cyt_P450_sf"/>
</dbReference>
<reference evidence="16" key="2">
    <citation type="submission" date="2025-08" db="UniProtKB">
        <authorList>
            <consortium name="Ensembl"/>
        </authorList>
    </citation>
    <scope>IDENTIFICATION</scope>
</reference>
<comment type="subcellular location">
    <subcellularLocation>
        <location evidence="3">Endoplasmic reticulum membrane</location>
        <topology evidence="3">Peripheral membrane protein</topology>
    </subcellularLocation>
    <subcellularLocation>
        <location evidence="2">Microsome membrane</location>
        <topology evidence="2">Peripheral membrane protein</topology>
    </subcellularLocation>
</comment>
<evidence type="ECO:0000256" key="7">
    <source>
        <dbReference type="ARBA" id="ARBA00022824"/>
    </source>
</evidence>
<keyword evidence="5 13" id="KW-0349">Heme</keyword>
<evidence type="ECO:0000256" key="13">
    <source>
        <dbReference type="PIRSR" id="PIRSR602401-1"/>
    </source>
</evidence>
<dbReference type="Proteomes" id="UP000694680">
    <property type="component" value="Chromosome 6"/>
</dbReference>
<dbReference type="Pfam" id="PF00067">
    <property type="entry name" value="p450"/>
    <property type="match status" value="3"/>
</dbReference>
<protein>
    <submittedName>
        <fullName evidence="16">Uncharacterized protein</fullName>
    </submittedName>
</protein>
<dbReference type="PROSITE" id="PS00086">
    <property type="entry name" value="CYTOCHROME_P450"/>
    <property type="match status" value="1"/>
</dbReference>
<name>A0A8C5H4R4_GOUWI</name>
<keyword evidence="17" id="KW-1185">Reference proteome</keyword>
<dbReference type="GO" id="GO:0006082">
    <property type="term" value="P:organic acid metabolic process"/>
    <property type="evidence" value="ECO:0007669"/>
    <property type="project" value="TreeGrafter"/>
</dbReference>
<dbReference type="Gene3D" id="1.10.630.10">
    <property type="entry name" value="Cytochrome P450"/>
    <property type="match status" value="1"/>
</dbReference>
<dbReference type="AlphaFoldDB" id="A0A8C5H4R4"/>
<evidence type="ECO:0000256" key="8">
    <source>
        <dbReference type="ARBA" id="ARBA00022848"/>
    </source>
</evidence>
<dbReference type="PRINTS" id="PR00385">
    <property type="entry name" value="P450"/>
</dbReference>
<evidence type="ECO:0000313" key="16">
    <source>
        <dbReference type="Ensembl" id="ENSGWIP00000039270.1"/>
    </source>
</evidence>
<keyword evidence="10 13" id="KW-0408">Iron</keyword>
<dbReference type="PANTHER" id="PTHR24300:SF327">
    <property type="entry name" value="CYTOCHROME P450 2F2-RELATED"/>
    <property type="match status" value="1"/>
</dbReference>
<dbReference type="GO" id="GO:0016712">
    <property type="term" value="F:oxidoreductase activity, acting on paired donors, with incorporation or reduction of molecular oxygen, reduced flavin or flavoprotein as one donor, and incorporation of one atom of oxygen"/>
    <property type="evidence" value="ECO:0007669"/>
    <property type="project" value="TreeGrafter"/>
</dbReference>
<keyword evidence="7" id="KW-0256">Endoplasmic reticulum</keyword>
<evidence type="ECO:0000256" key="9">
    <source>
        <dbReference type="ARBA" id="ARBA00023002"/>
    </source>
</evidence>
<dbReference type="PRINTS" id="PR00463">
    <property type="entry name" value="EP450I"/>
</dbReference>
<evidence type="ECO:0000256" key="3">
    <source>
        <dbReference type="ARBA" id="ARBA00004406"/>
    </source>
</evidence>
<keyword evidence="15" id="KW-0812">Transmembrane</keyword>
<evidence type="ECO:0000256" key="15">
    <source>
        <dbReference type="SAM" id="Phobius"/>
    </source>
</evidence>
<reference evidence="16" key="3">
    <citation type="submission" date="2025-09" db="UniProtKB">
        <authorList>
            <consortium name="Ensembl"/>
        </authorList>
    </citation>
    <scope>IDENTIFICATION</scope>
</reference>
<evidence type="ECO:0000256" key="11">
    <source>
        <dbReference type="ARBA" id="ARBA00023033"/>
    </source>
</evidence>
<keyword evidence="8" id="KW-0492">Microsome</keyword>
<dbReference type="InterPro" id="IPR002401">
    <property type="entry name" value="Cyt_P450_E_grp-I"/>
</dbReference>
<feature type="transmembrane region" description="Helical" evidence="15">
    <location>
        <begin position="289"/>
        <end position="307"/>
    </location>
</feature>
<reference evidence="16" key="1">
    <citation type="submission" date="2020-06" db="EMBL/GenBank/DDBJ databases">
        <authorList>
            <consortium name="Wellcome Sanger Institute Data Sharing"/>
        </authorList>
    </citation>
    <scope>NUCLEOTIDE SEQUENCE [LARGE SCALE GENOMIC DNA]</scope>
</reference>
<evidence type="ECO:0000313" key="17">
    <source>
        <dbReference type="Proteomes" id="UP000694680"/>
    </source>
</evidence>
<accession>A0A8C5H4R4</accession>
<keyword evidence="6 13" id="KW-0479">Metal-binding</keyword>
<keyword evidence="15" id="KW-1133">Transmembrane helix</keyword>
<comment type="cofactor">
    <cofactor evidence="1 13">
        <name>heme</name>
        <dbReference type="ChEBI" id="CHEBI:30413"/>
    </cofactor>
</comment>
<keyword evidence="12 15" id="KW-0472">Membrane</keyword>
<evidence type="ECO:0000256" key="14">
    <source>
        <dbReference type="RuleBase" id="RU000461"/>
    </source>
</evidence>
<dbReference type="InterPro" id="IPR001128">
    <property type="entry name" value="Cyt_P450"/>
</dbReference>
<dbReference type="GO" id="GO:0005789">
    <property type="term" value="C:endoplasmic reticulum membrane"/>
    <property type="evidence" value="ECO:0007669"/>
    <property type="project" value="UniProtKB-SubCell"/>
</dbReference>
<evidence type="ECO:0000256" key="6">
    <source>
        <dbReference type="ARBA" id="ARBA00022723"/>
    </source>
</evidence>
<dbReference type="InterPro" id="IPR017972">
    <property type="entry name" value="Cyt_P450_CS"/>
</dbReference>
<dbReference type="SUPFAM" id="SSF48264">
    <property type="entry name" value="Cytochrome P450"/>
    <property type="match status" value="1"/>
</dbReference>
<dbReference type="GO" id="GO:0005506">
    <property type="term" value="F:iron ion binding"/>
    <property type="evidence" value="ECO:0007669"/>
    <property type="project" value="InterPro"/>
</dbReference>
<proteinExistence type="inferred from homology"/>
<dbReference type="FunFam" id="1.10.630.10:FF:000238">
    <property type="entry name" value="Cytochrome P450 2A6"/>
    <property type="match status" value="1"/>
</dbReference>
<feature type="transmembrane region" description="Helical" evidence="15">
    <location>
        <begin position="6"/>
        <end position="24"/>
    </location>
</feature>
<dbReference type="Ensembl" id="ENSGWIT00000042706.1">
    <property type="protein sequence ID" value="ENSGWIP00000039270.1"/>
    <property type="gene ID" value="ENSGWIG00000019957.1"/>
</dbReference>
<evidence type="ECO:0000256" key="2">
    <source>
        <dbReference type="ARBA" id="ARBA00004174"/>
    </source>
</evidence>
<feature type="binding site" description="axial binding residue" evidence="13">
    <location>
        <position position="383"/>
    </location>
    <ligand>
        <name>heme</name>
        <dbReference type="ChEBI" id="CHEBI:30413"/>
    </ligand>
    <ligandPart>
        <name>Fe</name>
        <dbReference type="ChEBI" id="CHEBI:18248"/>
    </ligandPart>
</feature>